<evidence type="ECO:0000313" key="1">
    <source>
        <dbReference type="EMBL" id="KKN78321.1"/>
    </source>
</evidence>
<protein>
    <submittedName>
        <fullName evidence="1">Uncharacterized protein</fullName>
    </submittedName>
</protein>
<sequence length="48" mass="5543">MTKVKQIKQQSFSDMQSWLVAYLKGIDLIPTQLKNVNAILDTYEGKKK</sequence>
<dbReference type="AlphaFoldDB" id="A0A0F9VY25"/>
<reference evidence="1" key="1">
    <citation type="journal article" date="2015" name="Nature">
        <title>Complex archaea that bridge the gap between prokaryotes and eukaryotes.</title>
        <authorList>
            <person name="Spang A."/>
            <person name="Saw J.H."/>
            <person name="Jorgensen S.L."/>
            <person name="Zaremba-Niedzwiedzka K."/>
            <person name="Martijn J."/>
            <person name="Lind A.E."/>
            <person name="van Eijk R."/>
            <person name="Schleper C."/>
            <person name="Guy L."/>
            <person name="Ettema T.J."/>
        </authorList>
    </citation>
    <scope>NUCLEOTIDE SEQUENCE</scope>
</reference>
<comment type="caution">
    <text evidence="1">The sequence shown here is derived from an EMBL/GenBank/DDBJ whole genome shotgun (WGS) entry which is preliminary data.</text>
</comment>
<name>A0A0F9VY25_9ZZZZ</name>
<proteinExistence type="predicted"/>
<gene>
    <name evidence="1" type="ORF">LCGC14_0351800</name>
</gene>
<dbReference type="EMBL" id="LAZR01000265">
    <property type="protein sequence ID" value="KKN78321.1"/>
    <property type="molecule type" value="Genomic_DNA"/>
</dbReference>
<organism evidence="1">
    <name type="scientific">marine sediment metagenome</name>
    <dbReference type="NCBI Taxonomy" id="412755"/>
    <lineage>
        <taxon>unclassified sequences</taxon>
        <taxon>metagenomes</taxon>
        <taxon>ecological metagenomes</taxon>
    </lineage>
</organism>
<accession>A0A0F9VY25</accession>